<dbReference type="InterPro" id="IPR006674">
    <property type="entry name" value="HD_domain"/>
</dbReference>
<protein>
    <submittedName>
        <fullName evidence="2">HDOD domain-containing protein</fullName>
    </submittedName>
</protein>
<name>A0AA50Q4X1_9GAMM</name>
<dbReference type="Pfam" id="PF01966">
    <property type="entry name" value="HD"/>
    <property type="match status" value="1"/>
</dbReference>
<organism evidence="2">
    <name type="scientific">Shewanella oncorhynchi</name>
    <dbReference type="NCBI Taxonomy" id="2726434"/>
    <lineage>
        <taxon>Bacteria</taxon>
        <taxon>Pseudomonadati</taxon>
        <taxon>Pseudomonadota</taxon>
        <taxon>Gammaproteobacteria</taxon>
        <taxon>Alteromonadales</taxon>
        <taxon>Shewanellaceae</taxon>
        <taxon>Shewanella</taxon>
    </lineage>
</organism>
<evidence type="ECO:0000259" key="1">
    <source>
        <dbReference type="SMART" id="SM00471"/>
    </source>
</evidence>
<dbReference type="GeneID" id="301339966"/>
<sequence length="291" mass="33165">MNIRSRTNNADDLAWVHLIERREQVELWQFSCLRECYTLELSPNVMEGVEPDGQLVMVQWNHCDDLQRVKITLSIPEVTDKAVVHHHFKLVPAGCESIIIDIWGILGLIHDEALRRFYLAVLLNNELMGQFFTARASRSHHHNHSCGLLEHSHEVAVTAAMLCWRYNVGPLSVCVAFIGGLLHDIGKIHLFYNADTRDGIAGSHESYNFMVLAGPLKALHRSSPKIFEALSSCFSVKVGRRSEAYLPASMVRLCDNLSMEVCHWRTAFADVPPHHWYAHSAMNDQWYKRLG</sequence>
<dbReference type="AlphaFoldDB" id="A0AA50Q4X1"/>
<dbReference type="SUPFAM" id="SSF109604">
    <property type="entry name" value="HD-domain/PDEase-like"/>
    <property type="match status" value="1"/>
</dbReference>
<feature type="domain" description="HD/PDEase" evidence="1">
    <location>
        <begin position="144"/>
        <end position="254"/>
    </location>
</feature>
<dbReference type="Gene3D" id="1.10.3210.40">
    <property type="match status" value="1"/>
</dbReference>
<proteinExistence type="predicted"/>
<dbReference type="InterPro" id="IPR003607">
    <property type="entry name" value="HD/PDEase_dom"/>
</dbReference>
<dbReference type="KEGG" id="sog:RA178_12245"/>
<dbReference type="RefSeq" id="WP_306682019.1">
    <property type="nucleotide sequence ID" value="NZ_CP132914.1"/>
</dbReference>
<dbReference type="CDD" id="cd00077">
    <property type="entry name" value="HDc"/>
    <property type="match status" value="1"/>
</dbReference>
<accession>A0AA50Q4X1</accession>
<dbReference type="Proteomes" id="UP001236800">
    <property type="component" value="Chromosome"/>
</dbReference>
<dbReference type="SMART" id="SM00471">
    <property type="entry name" value="HDc"/>
    <property type="match status" value="1"/>
</dbReference>
<reference evidence="2" key="1">
    <citation type="submission" date="2023-08" db="EMBL/GenBank/DDBJ databases">
        <title>Complete genome sequence of Shewanella oncorhynchi Z-P2, a siderophore putrebactin-producing bacterium.</title>
        <authorList>
            <person name="Zhang Y."/>
        </authorList>
    </citation>
    <scope>NUCLEOTIDE SEQUENCE</scope>
    <source>
        <strain evidence="2">Z-P2</strain>
    </source>
</reference>
<evidence type="ECO:0000313" key="2">
    <source>
        <dbReference type="EMBL" id="WMB71215.1"/>
    </source>
</evidence>
<dbReference type="EMBL" id="CP132914">
    <property type="protein sequence ID" value="WMB71215.1"/>
    <property type="molecule type" value="Genomic_DNA"/>
</dbReference>
<gene>
    <name evidence="2" type="ORF">RA178_12245</name>
</gene>